<dbReference type="RefSeq" id="WP_184201774.1">
    <property type="nucleotide sequence ID" value="NZ_JACHGW010000004.1"/>
</dbReference>
<proteinExistence type="predicted"/>
<sequence length="414" mass="47990">MYGVDDFVRAADTELRQYDAHAQRFDSLRASNAEKQAGLRQRLIDAQAQLADASLPDGPTAESVQRLADQLGAPALVWGFQEVQARGQKIAERLAQLTANPQFAERDIKLLRLETELREVEPLYNEAKSERTRLQSQPGVLELIRREWGTPRYPHRGIFRFLKSEFLRDWKNADAAVAALKARDFAEIAQRHADRVEQESVLGERVLRLKNEQEAIQALVWEHEKLTAEQADLPRQTRARLGEDLAAYATVRGTDKLPDPEAAKRATLALDGITHQISYLEQTQSKIDDDLTGLLERAAKLRDEKLRYETDRYRYRNKSFSQDQWDKRFGRTGRYQKLGDRYERVTEVVYVYDDYYRPSLLEEFLWWDVITDGRIDGNFIPEVAEYREVHPDYAYERPVYDSGSSDSSWDRDDS</sequence>
<evidence type="ECO:0000313" key="1">
    <source>
        <dbReference type="EMBL" id="MBB6052547.1"/>
    </source>
</evidence>
<accession>A0A7W9W9F1</accession>
<dbReference type="Proteomes" id="UP000520814">
    <property type="component" value="Unassembled WGS sequence"/>
</dbReference>
<reference evidence="1 2" key="1">
    <citation type="submission" date="2020-08" db="EMBL/GenBank/DDBJ databases">
        <title>Genomic Encyclopedia of Type Strains, Phase IV (KMG-IV): sequencing the most valuable type-strain genomes for metagenomic binning, comparative biology and taxonomic classification.</title>
        <authorList>
            <person name="Goeker M."/>
        </authorList>
    </citation>
    <scope>NUCLEOTIDE SEQUENCE [LARGE SCALE GENOMIC DNA]</scope>
    <source>
        <strain evidence="1 2">DSM 23562</strain>
    </source>
</reference>
<evidence type="ECO:0000313" key="2">
    <source>
        <dbReference type="Proteomes" id="UP000520814"/>
    </source>
</evidence>
<organism evidence="1 2">
    <name type="scientific">Armatimonas rosea</name>
    <dbReference type="NCBI Taxonomy" id="685828"/>
    <lineage>
        <taxon>Bacteria</taxon>
        <taxon>Bacillati</taxon>
        <taxon>Armatimonadota</taxon>
        <taxon>Armatimonadia</taxon>
        <taxon>Armatimonadales</taxon>
        <taxon>Armatimonadaceae</taxon>
        <taxon>Armatimonas</taxon>
    </lineage>
</organism>
<comment type="caution">
    <text evidence="1">The sequence shown here is derived from an EMBL/GenBank/DDBJ whole genome shotgun (WGS) entry which is preliminary data.</text>
</comment>
<name>A0A7W9W9F1_ARMRO</name>
<dbReference type="AlphaFoldDB" id="A0A7W9W9F1"/>
<dbReference type="EMBL" id="JACHGW010000004">
    <property type="protein sequence ID" value="MBB6052547.1"/>
    <property type="molecule type" value="Genomic_DNA"/>
</dbReference>
<protein>
    <submittedName>
        <fullName evidence="1">Uncharacterized protein</fullName>
    </submittedName>
</protein>
<gene>
    <name evidence="1" type="ORF">HNQ39_004368</name>
</gene>
<keyword evidence="2" id="KW-1185">Reference proteome</keyword>